<dbReference type="GeneID" id="96780716"/>
<protein>
    <submittedName>
        <fullName evidence="1">Uncharacterized protein</fullName>
    </submittedName>
</protein>
<dbReference type="EMBL" id="CP022378">
    <property type="protein sequence ID" value="ATA67652.1"/>
    <property type="molecule type" value="Genomic_DNA"/>
</dbReference>
<accession>A0A286NU19</accession>
<name>A0A286NU19_9FLAO</name>
<evidence type="ECO:0000313" key="2">
    <source>
        <dbReference type="Proteomes" id="UP000242855"/>
    </source>
</evidence>
<dbReference type="Proteomes" id="UP000242855">
    <property type="component" value="Chromosome"/>
</dbReference>
<gene>
    <name evidence="1" type="ORF">CGC48_02775</name>
</gene>
<organism evidence="1 2">
    <name type="scientific">Capnocytophaga cynodegmi</name>
    <dbReference type="NCBI Taxonomy" id="28189"/>
    <lineage>
        <taxon>Bacteria</taxon>
        <taxon>Pseudomonadati</taxon>
        <taxon>Bacteroidota</taxon>
        <taxon>Flavobacteriia</taxon>
        <taxon>Flavobacteriales</taxon>
        <taxon>Flavobacteriaceae</taxon>
        <taxon>Capnocytophaga</taxon>
    </lineage>
</organism>
<dbReference type="Pfam" id="PF20131">
    <property type="entry name" value="MC3"/>
    <property type="match status" value="1"/>
</dbReference>
<dbReference type="RefSeq" id="WP_098028388.1">
    <property type="nucleotide sequence ID" value="NZ_CP022378.1"/>
</dbReference>
<sequence>MNIKQIENILFNPLFTSKLLLMALAGSKSNQLKVELIYFILPMVYNDIIRSKLINSKKTSTLNTLLNQEVKRELIIIDNLMNNYKRKTKEALITLSNTYNIEIADYLVLKNNQELTYSKEENSMLRDYYKAAFNLGSIFSKEDYRKIFFTL</sequence>
<evidence type="ECO:0000313" key="1">
    <source>
        <dbReference type="EMBL" id="ATA67652.1"/>
    </source>
</evidence>
<dbReference type="KEGG" id="ccyn:CGC48_02775"/>
<dbReference type="AlphaFoldDB" id="A0A286NU19"/>
<dbReference type="InterPro" id="IPR045390">
    <property type="entry name" value="ABC-3C_MC3"/>
</dbReference>
<reference evidence="1 2" key="1">
    <citation type="journal article" date="2017" name="Genome Announc.">
        <title>Twelve Complete Reference Genomes of Clinical Isolates in the Capnocytophaga Genus.</title>
        <authorList>
            <person name="Villarma A."/>
            <person name="Gulvik C.A."/>
            <person name="Rowe L.A."/>
            <person name="Sheth M."/>
            <person name="Juieng P."/>
            <person name="Nicholson A.C."/>
            <person name="Loparev V.N."/>
            <person name="McQuiston J.R."/>
        </authorList>
    </citation>
    <scope>NUCLEOTIDE SEQUENCE [LARGE SCALE GENOMIC DNA]</scope>
    <source>
        <strain evidence="1 2">G7591</strain>
    </source>
</reference>
<proteinExistence type="predicted"/>